<evidence type="ECO:0000313" key="4">
    <source>
        <dbReference type="EMBL" id="CEN29378.1"/>
    </source>
</evidence>
<dbReference type="HAMAP" id="MF_00984">
    <property type="entry name" value="SSB"/>
    <property type="match status" value="1"/>
</dbReference>
<dbReference type="RefSeq" id="WP_047916361.1">
    <property type="nucleotide sequence ID" value="NZ_LN774769.1"/>
</dbReference>
<dbReference type="STRING" id="1364.LP2241_50507"/>
<evidence type="ECO:0000256" key="2">
    <source>
        <dbReference type="HAMAP-Rule" id="MF_00984"/>
    </source>
</evidence>
<evidence type="ECO:0000313" key="5">
    <source>
        <dbReference type="Proteomes" id="UP000033166"/>
    </source>
</evidence>
<dbReference type="InterPro" id="IPR000424">
    <property type="entry name" value="Primosome_PriB/ssb"/>
</dbReference>
<dbReference type="PROSITE" id="PS50935">
    <property type="entry name" value="SSB"/>
    <property type="match status" value="1"/>
</dbReference>
<dbReference type="PANTHER" id="PTHR10302">
    <property type="entry name" value="SINGLE-STRANDED DNA-BINDING PROTEIN"/>
    <property type="match status" value="1"/>
</dbReference>
<dbReference type="KEGG" id="lpk:LACPI_2178"/>
<organism evidence="4 5">
    <name type="scientific">Pseudolactococcus piscium MKFS47</name>
    <dbReference type="NCBI Taxonomy" id="297352"/>
    <lineage>
        <taxon>Bacteria</taxon>
        <taxon>Bacillati</taxon>
        <taxon>Bacillota</taxon>
        <taxon>Bacilli</taxon>
        <taxon>Lactobacillales</taxon>
        <taxon>Streptococcaceae</taxon>
        <taxon>Pseudolactococcus</taxon>
    </lineage>
</organism>
<reference evidence="5" key="1">
    <citation type="submission" date="2015-01" db="EMBL/GenBank/DDBJ databases">
        <authorList>
            <person name="Andreevskaya M."/>
        </authorList>
    </citation>
    <scope>NUCLEOTIDE SEQUENCE [LARGE SCALE GENOMIC DNA]</scope>
    <source>
        <strain evidence="5">MKFS47</strain>
    </source>
</reference>
<dbReference type="InterPro" id="IPR012340">
    <property type="entry name" value="NA-bd_OB-fold"/>
</dbReference>
<comment type="subunit">
    <text evidence="2">Homotetramer.</text>
</comment>
<dbReference type="InterPro" id="IPR011344">
    <property type="entry name" value="ssDNA-bd"/>
</dbReference>
<comment type="caution">
    <text evidence="2">Lacks conserved residue(s) required for the propagation of feature annotation.</text>
</comment>
<dbReference type="SUPFAM" id="SSF50249">
    <property type="entry name" value="Nucleic acid-binding proteins"/>
    <property type="match status" value="1"/>
</dbReference>
<dbReference type="NCBIfam" id="NF005579">
    <property type="entry name" value="PRK07274.1"/>
    <property type="match status" value="1"/>
</dbReference>
<proteinExistence type="inferred from homology"/>
<evidence type="ECO:0000256" key="3">
    <source>
        <dbReference type="PIRNR" id="PIRNR002070"/>
    </source>
</evidence>
<dbReference type="Proteomes" id="UP000033166">
    <property type="component" value="Chromosome I"/>
</dbReference>
<keyword evidence="1 2" id="KW-0238">DNA-binding</keyword>
<dbReference type="PANTHER" id="PTHR10302:SF27">
    <property type="entry name" value="SINGLE-STRANDED DNA-BINDING PROTEIN"/>
    <property type="match status" value="1"/>
</dbReference>
<name>A0A0D6E047_9LACT</name>
<dbReference type="Pfam" id="PF00436">
    <property type="entry name" value="SSB"/>
    <property type="match status" value="1"/>
</dbReference>
<dbReference type="PIRSF" id="PIRSF002070">
    <property type="entry name" value="SSB"/>
    <property type="match status" value="1"/>
</dbReference>
<dbReference type="GO" id="GO:0006260">
    <property type="term" value="P:DNA replication"/>
    <property type="evidence" value="ECO:0007669"/>
    <property type="project" value="InterPro"/>
</dbReference>
<dbReference type="HOGENOM" id="CLU_078758_6_1_9"/>
<dbReference type="Gene3D" id="2.40.50.140">
    <property type="entry name" value="Nucleic acid-binding proteins"/>
    <property type="match status" value="1"/>
</dbReference>
<protein>
    <recommendedName>
        <fullName evidence="2 3">Single-stranded DNA-binding protein</fullName>
        <shortName evidence="2">SSB</shortName>
    </recommendedName>
</protein>
<accession>A0A0D6E047</accession>
<evidence type="ECO:0000256" key="1">
    <source>
        <dbReference type="ARBA" id="ARBA00023125"/>
    </source>
</evidence>
<dbReference type="GO" id="GO:0009295">
    <property type="term" value="C:nucleoid"/>
    <property type="evidence" value="ECO:0007669"/>
    <property type="project" value="TreeGrafter"/>
</dbReference>
<dbReference type="NCBIfam" id="TIGR00621">
    <property type="entry name" value="ssb"/>
    <property type="match status" value="1"/>
</dbReference>
<dbReference type="EMBL" id="LN774769">
    <property type="protein sequence ID" value="CEN29378.1"/>
    <property type="molecule type" value="Genomic_DNA"/>
</dbReference>
<sequence>MMNKSLLIGRLTAAPELRKTATEKSVIRSTLAVNRQFKTAEGERGVDFLSIVIWGKSAELFVAYAQKGSLISIEGELRSRRYDDKSGVTHYVTEVLCHQFNLLESKAAVALRENNVTSLEDVMLASDDLPF</sequence>
<dbReference type="CDD" id="cd04496">
    <property type="entry name" value="SSB_OBF"/>
    <property type="match status" value="1"/>
</dbReference>
<gene>
    <name evidence="4" type="ORF">LACPI_2178</name>
</gene>
<dbReference type="AlphaFoldDB" id="A0A0D6E047"/>
<dbReference type="GO" id="GO:0003697">
    <property type="term" value="F:single-stranded DNA binding"/>
    <property type="evidence" value="ECO:0007669"/>
    <property type="project" value="UniProtKB-UniRule"/>
</dbReference>